<organism evidence="2 3">
    <name type="scientific">Scytalidium lignicola</name>
    <name type="common">Hyphomycete</name>
    <dbReference type="NCBI Taxonomy" id="5539"/>
    <lineage>
        <taxon>Eukaryota</taxon>
        <taxon>Fungi</taxon>
        <taxon>Dikarya</taxon>
        <taxon>Ascomycota</taxon>
        <taxon>Pezizomycotina</taxon>
        <taxon>Leotiomycetes</taxon>
        <taxon>Leotiomycetes incertae sedis</taxon>
        <taxon>Scytalidium</taxon>
    </lineage>
</organism>
<dbReference type="EMBL" id="NCSJ02000175">
    <property type="protein sequence ID" value="RFU28109.1"/>
    <property type="molecule type" value="Genomic_DNA"/>
</dbReference>
<evidence type="ECO:0000256" key="1">
    <source>
        <dbReference type="SAM" id="MobiDB-lite"/>
    </source>
</evidence>
<feature type="non-terminal residue" evidence="2">
    <location>
        <position position="1"/>
    </location>
</feature>
<gene>
    <name evidence="2" type="ORF">B7463_g8212</name>
</gene>
<dbReference type="Proteomes" id="UP000258309">
    <property type="component" value="Unassembled WGS sequence"/>
</dbReference>
<sequence>MLSKRNQKAVWVAWRKKESHRKKAIKQLPHGIVGVPALYKEHTPPSFPEPGKEPIDQKLAVTSTVNLLEIPLHKPPQISIQHTIRTSFARPELQEEKQQVEQQVEQQEQQQEGEGSEGSEESFIPLDLEGEFGYSCASSDSDSSSSSGDSSEEGYYKLW</sequence>
<name>A0A3E2H403_SCYLI</name>
<accession>A0A3E2H403</accession>
<comment type="caution">
    <text evidence="2">The sequence shown here is derived from an EMBL/GenBank/DDBJ whole genome shotgun (WGS) entry which is preliminary data.</text>
</comment>
<dbReference type="AlphaFoldDB" id="A0A3E2H403"/>
<evidence type="ECO:0000313" key="2">
    <source>
        <dbReference type="EMBL" id="RFU28109.1"/>
    </source>
</evidence>
<keyword evidence="3" id="KW-1185">Reference proteome</keyword>
<feature type="compositionally biased region" description="Low complexity" evidence="1">
    <location>
        <begin position="100"/>
        <end position="113"/>
    </location>
</feature>
<feature type="compositionally biased region" description="Low complexity" evidence="1">
    <location>
        <begin position="138"/>
        <end position="149"/>
    </location>
</feature>
<feature type="non-terminal residue" evidence="2">
    <location>
        <position position="159"/>
    </location>
</feature>
<reference evidence="2 3" key="1">
    <citation type="submission" date="2018-05" db="EMBL/GenBank/DDBJ databases">
        <title>Draft genome sequence of Scytalidium lignicola DSM 105466, a ubiquitous saprotrophic fungus.</title>
        <authorList>
            <person name="Buettner E."/>
            <person name="Gebauer A.M."/>
            <person name="Hofrichter M."/>
            <person name="Liers C."/>
            <person name="Kellner H."/>
        </authorList>
    </citation>
    <scope>NUCLEOTIDE SEQUENCE [LARGE SCALE GENOMIC DNA]</scope>
    <source>
        <strain evidence="2 3">DSM 105466</strain>
    </source>
</reference>
<feature type="region of interest" description="Disordered" evidence="1">
    <location>
        <begin position="79"/>
        <end position="159"/>
    </location>
</feature>
<proteinExistence type="predicted"/>
<protein>
    <submittedName>
        <fullName evidence="2">Uncharacterized protein</fullName>
    </submittedName>
</protein>
<evidence type="ECO:0000313" key="3">
    <source>
        <dbReference type="Proteomes" id="UP000258309"/>
    </source>
</evidence>